<name>A0A6J6NQT4_9ZZZZ</name>
<dbReference type="EMBL" id="CAEZXR010000020">
    <property type="protein sequence ID" value="CAB4689100.1"/>
    <property type="molecule type" value="Genomic_DNA"/>
</dbReference>
<gene>
    <name evidence="1" type="ORF">UFOPK2579_00288</name>
</gene>
<reference evidence="1" key="1">
    <citation type="submission" date="2020-05" db="EMBL/GenBank/DDBJ databases">
        <authorList>
            <person name="Chiriac C."/>
            <person name="Salcher M."/>
            <person name="Ghai R."/>
            <person name="Kavagutti S V."/>
        </authorList>
    </citation>
    <scope>NUCLEOTIDE SEQUENCE</scope>
</reference>
<evidence type="ECO:0000313" key="1">
    <source>
        <dbReference type="EMBL" id="CAB4689100.1"/>
    </source>
</evidence>
<proteinExistence type="predicted"/>
<organism evidence="1">
    <name type="scientific">freshwater metagenome</name>
    <dbReference type="NCBI Taxonomy" id="449393"/>
    <lineage>
        <taxon>unclassified sequences</taxon>
        <taxon>metagenomes</taxon>
        <taxon>ecological metagenomes</taxon>
    </lineage>
</organism>
<accession>A0A6J6NQT4</accession>
<protein>
    <submittedName>
        <fullName evidence="1">Unannotated protein</fullName>
    </submittedName>
</protein>
<dbReference type="AlphaFoldDB" id="A0A6J6NQT4"/>
<sequence>MHLGQLGAGGHRDDDLVGQAPAELLGDLVAQGLGALGVVGTDVDVDERPAVLLAGDLGGQLVDVVVVALDGDQRLGEDRGVDLLGLLEVARDEDDRLDPGPGTGCGDRVGQVAGGGAGEDLGVELRGGAQGAGHDPVLEGVGGVGAVVLDPQVVDAEGPSEVVGLEQPREARLHVGALLDVVGHRQQRLVAPDVRGAGLDLLTGDRREVVGDLERTEALRTCVVRPECELVPALAAGQRGGVPEGAGTQTGGGRLGARRVGGRDLLGDDGAHVILLLIFPGASFAPGRN</sequence>